<dbReference type="KEGG" id="dto:TOL2_C31910"/>
<evidence type="ECO:0000313" key="3">
    <source>
        <dbReference type="Proteomes" id="UP000007347"/>
    </source>
</evidence>
<organism evidence="2 3">
    <name type="scientific">Desulfobacula toluolica (strain DSM 7467 / Tol2)</name>
    <dbReference type="NCBI Taxonomy" id="651182"/>
    <lineage>
        <taxon>Bacteria</taxon>
        <taxon>Pseudomonadati</taxon>
        <taxon>Thermodesulfobacteriota</taxon>
        <taxon>Desulfobacteria</taxon>
        <taxon>Desulfobacterales</taxon>
        <taxon>Desulfobacteraceae</taxon>
        <taxon>Desulfobacula</taxon>
    </lineage>
</organism>
<evidence type="ECO:0000256" key="1">
    <source>
        <dbReference type="SAM" id="MobiDB-lite"/>
    </source>
</evidence>
<dbReference type="AlphaFoldDB" id="K0NAW9"/>
<dbReference type="OrthoDB" id="9790536at2"/>
<dbReference type="InterPro" id="IPR008773">
    <property type="entry name" value="PhnI"/>
</dbReference>
<dbReference type="PIRSF" id="PIRSF007313">
    <property type="entry name" value="PhnI"/>
    <property type="match status" value="1"/>
</dbReference>
<sequence length="383" mass="43296">MYVAVKGGEKAVKQSRKMIAKKRRGPDSIPQITTDQIENQMGLAVDRVMAEGSLYDKKAAATALRQAQGDTVEAIFLVRSFRSTLKRFGTSKPIDTENMQILRRISGVFKDIPGGQILGPTYDYTHRLIDFKTDDKKGQETRPLIKETASDQNNYSKPQHYSKPSKPSDPPQKFARVVDLLKKQELMEEEPEELIGDKVEDLTREPLKLPASRSIRLQNLARGDEGFLLGSAYSLQRGFGLDRHPFLGELRVGYVSVKYTPPELGFEINIGRIKITECFMLNRFDGSENQSPGFKNGYGLVFGQNERKAMSMSLLDRSLQSSEIDKNVTYPGQDQEFILSHSDNVESSGFVQHLKLPHYVDFQSELILIRNLKTTISKKESNR</sequence>
<keyword evidence="3" id="KW-1185">Reference proteome</keyword>
<dbReference type="PATRIC" id="fig|651182.5.peg.3772"/>
<accession>K0NAW9</accession>
<proteinExistence type="predicted"/>
<dbReference type="STRING" id="651182.TOL2_C31910"/>
<dbReference type="Pfam" id="PF05861">
    <property type="entry name" value="PhnI"/>
    <property type="match status" value="1"/>
</dbReference>
<dbReference type="GO" id="GO:0019634">
    <property type="term" value="P:organic phosphonate metabolic process"/>
    <property type="evidence" value="ECO:0007669"/>
    <property type="project" value="InterPro"/>
</dbReference>
<protein>
    <submittedName>
        <fullName evidence="2">PhnI: phopsphonate metabolism protein, predicted C-P lyase subunit</fullName>
    </submittedName>
</protein>
<dbReference type="RefSeq" id="WP_014958538.1">
    <property type="nucleotide sequence ID" value="NC_018645.1"/>
</dbReference>
<dbReference type="Proteomes" id="UP000007347">
    <property type="component" value="Chromosome"/>
</dbReference>
<reference evidence="2 3" key="1">
    <citation type="journal article" date="2013" name="Environ. Microbiol.">
        <title>Complete genome, catabolic sub-proteomes and key-metabolites of Desulfobacula toluolica Tol2, a marine, aromatic compound-degrading, sulfate-reducing bacterium.</title>
        <authorList>
            <person name="Wohlbrand L."/>
            <person name="Jacob J.H."/>
            <person name="Kube M."/>
            <person name="Mussmann M."/>
            <person name="Jarling R."/>
            <person name="Beck A."/>
            <person name="Amann R."/>
            <person name="Wilkes H."/>
            <person name="Reinhardt R."/>
            <person name="Rabus R."/>
        </authorList>
    </citation>
    <scope>NUCLEOTIDE SEQUENCE [LARGE SCALE GENOMIC DNA]</scope>
    <source>
        <strain evidence="3">DSM 7467 / Tol2</strain>
    </source>
</reference>
<keyword evidence="2" id="KW-0456">Lyase</keyword>
<feature type="compositionally biased region" description="Polar residues" evidence="1">
    <location>
        <begin position="150"/>
        <end position="159"/>
    </location>
</feature>
<dbReference type="EMBL" id="FO203503">
    <property type="protein sequence ID" value="CCK81349.1"/>
    <property type="molecule type" value="Genomic_DNA"/>
</dbReference>
<dbReference type="GO" id="GO:0016829">
    <property type="term" value="F:lyase activity"/>
    <property type="evidence" value="ECO:0007669"/>
    <property type="project" value="UniProtKB-KW"/>
</dbReference>
<evidence type="ECO:0000313" key="2">
    <source>
        <dbReference type="EMBL" id="CCK81349.1"/>
    </source>
</evidence>
<dbReference type="HOGENOM" id="CLU_063686_0_0_7"/>
<gene>
    <name evidence="2" type="primary">phnI</name>
    <name evidence="2" type="ordered locus">TOL2_C31910</name>
</gene>
<name>K0NAW9_DESTT</name>
<feature type="region of interest" description="Disordered" evidence="1">
    <location>
        <begin position="146"/>
        <end position="172"/>
    </location>
</feature>